<organism evidence="6 7">
    <name type="scientific">Micromonospora endophytica</name>
    <dbReference type="NCBI Taxonomy" id="515350"/>
    <lineage>
        <taxon>Bacteria</taxon>
        <taxon>Bacillati</taxon>
        <taxon>Actinomycetota</taxon>
        <taxon>Actinomycetes</taxon>
        <taxon>Micromonosporales</taxon>
        <taxon>Micromonosporaceae</taxon>
        <taxon>Micromonospora</taxon>
    </lineage>
</organism>
<dbReference type="GO" id="GO:0005886">
    <property type="term" value="C:plasma membrane"/>
    <property type="evidence" value="ECO:0007669"/>
    <property type="project" value="UniProtKB-SubCell"/>
</dbReference>
<evidence type="ECO:0000313" key="6">
    <source>
        <dbReference type="EMBL" id="PZF86183.1"/>
    </source>
</evidence>
<proteinExistence type="predicted"/>
<dbReference type="Pfam" id="PF00753">
    <property type="entry name" value="Lactamase_B"/>
    <property type="match status" value="1"/>
</dbReference>
<dbReference type="InterPro" id="IPR036866">
    <property type="entry name" value="RibonucZ/Hydroxyglut_hydro"/>
</dbReference>
<evidence type="ECO:0000256" key="2">
    <source>
        <dbReference type="ARBA" id="ARBA00022475"/>
    </source>
</evidence>
<evidence type="ECO:0000256" key="3">
    <source>
        <dbReference type="ARBA" id="ARBA00022692"/>
    </source>
</evidence>
<dbReference type="EMBL" id="POTX01000324">
    <property type="protein sequence ID" value="PZF86183.1"/>
    <property type="molecule type" value="Genomic_DNA"/>
</dbReference>
<dbReference type="InterPro" id="IPR004477">
    <property type="entry name" value="ComEC_N"/>
</dbReference>
<dbReference type="SMART" id="SM00849">
    <property type="entry name" value="Lactamase_B"/>
    <property type="match status" value="1"/>
</dbReference>
<dbReference type="PANTHER" id="PTHR30619:SF1">
    <property type="entry name" value="RECOMBINATION PROTEIN 2"/>
    <property type="match status" value="1"/>
</dbReference>
<dbReference type="Proteomes" id="UP000248627">
    <property type="component" value="Unassembled WGS sequence"/>
</dbReference>
<dbReference type="Pfam" id="PF03772">
    <property type="entry name" value="Competence"/>
    <property type="match status" value="1"/>
</dbReference>
<dbReference type="SUPFAM" id="SSF56281">
    <property type="entry name" value="Metallo-hydrolase/oxidoreductase"/>
    <property type="match status" value="1"/>
</dbReference>
<evidence type="ECO:0000256" key="1">
    <source>
        <dbReference type="ARBA" id="ARBA00004651"/>
    </source>
</evidence>
<dbReference type="InterPro" id="IPR052159">
    <property type="entry name" value="Competence_DNA_uptake"/>
</dbReference>
<dbReference type="CDD" id="cd07731">
    <property type="entry name" value="ComA-like_MBL-fold"/>
    <property type="match status" value="1"/>
</dbReference>
<evidence type="ECO:0000256" key="4">
    <source>
        <dbReference type="ARBA" id="ARBA00022989"/>
    </source>
</evidence>
<dbReference type="PANTHER" id="PTHR30619">
    <property type="entry name" value="DNA INTERNALIZATION/COMPETENCE PROTEIN COMEC/REC2"/>
    <property type="match status" value="1"/>
</dbReference>
<keyword evidence="3" id="KW-0812">Transmembrane</keyword>
<dbReference type="AlphaFoldDB" id="A0A2W2D0X8"/>
<dbReference type="OrthoDB" id="7177610at2"/>
<dbReference type="Gene3D" id="3.60.15.10">
    <property type="entry name" value="Ribonuclease Z/Hydroxyacylglutathione hydrolase-like"/>
    <property type="match status" value="1"/>
</dbReference>
<name>A0A2W2D0X8_9ACTN</name>
<keyword evidence="5" id="KW-0472">Membrane</keyword>
<keyword evidence="2" id="KW-1003">Cell membrane</keyword>
<keyword evidence="7" id="KW-1185">Reference proteome</keyword>
<dbReference type="InterPro" id="IPR001279">
    <property type="entry name" value="Metallo-B-lactamas"/>
</dbReference>
<evidence type="ECO:0000313" key="7">
    <source>
        <dbReference type="Proteomes" id="UP000248627"/>
    </source>
</evidence>
<dbReference type="RefSeq" id="WP_111246269.1">
    <property type="nucleotide sequence ID" value="NZ_AP023358.1"/>
</dbReference>
<reference evidence="6 7" key="1">
    <citation type="submission" date="2018-01" db="EMBL/GenBank/DDBJ databases">
        <title>Draft genome sequence of Jishengella endophytica.</title>
        <authorList>
            <person name="Sahin N."/>
            <person name="Ay H."/>
            <person name="Saygin H."/>
        </authorList>
    </citation>
    <scope>NUCLEOTIDE SEQUENCE [LARGE SCALE GENOMIC DNA]</scope>
    <source>
        <strain evidence="6 7">DSM 45430</strain>
    </source>
</reference>
<dbReference type="InterPro" id="IPR035681">
    <property type="entry name" value="ComA-like_MBL"/>
</dbReference>
<comment type="caution">
    <text evidence="6">The sequence shown here is derived from an EMBL/GenBank/DDBJ whole genome shotgun (WGS) entry which is preliminary data.</text>
</comment>
<comment type="subcellular location">
    <subcellularLocation>
        <location evidence="1">Cell membrane</location>
        <topology evidence="1">Multi-pass membrane protein</topology>
    </subcellularLocation>
</comment>
<protein>
    <submittedName>
        <fullName evidence="6">Competence protein ComEC</fullName>
    </submittedName>
</protein>
<accession>A0A2W2D0X8</accession>
<evidence type="ECO:0000256" key="5">
    <source>
        <dbReference type="ARBA" id="ARBA00023136"/>
    </source>
</evidence>
<sequence length="792" mass="80544">MTAVSAEPPDLRLAGLAVAAWLTALAGLPLDARRTLLVAGVAAGLAVLTALHLLGVVGRPGSIARRYGWIVVAVLIGVLCGGAATSSRLAVRDAEPLRTLVEEGARVTAELVVRDDPRAVRGGIVGRPPTLLVRARLVTVHGAAGQRVTVPARMLVLADDPAWRGLLPGQRLTAEGRLMEPRGGDLTGAVLTATGPPVRLGAPSALQRAAGRLRAGLQRACAPLPDEPGGLLPGLVVGDTSALPEAVEEDFRATGMTHLNAVSGSNVAIIAGAVLLLARWARAGPLLAAGLCGIALVGFVILVRPSPSVVRAATMGAIGLAALAAGRPRAAVPALAAAVAVLVLVDPDLAADAGFALSVLATGGLLLLAPRWRDGLRRRGVPPGAAEALAVPAAAQLACSPVIAGISGTISLVAVPANLLAVPAIAPATVLGVVAASVSPLWPAGADLAAWLAHWPAWWLVLVARYGARMPAGNLPWPGGVFGALLLAALTVVLLVAARRPVVRRLLLVVTLAVVLGSVPVRVLAPGWPPPGWVVAACAVGQGDTVVLPVAAGRAVVVDAGPDPSAADACLRRLGVRRVSLLVISHFHVDHTGGIAGIFRGRPVDTVLTPQWPEPAAGRELVQSAAAGHATPLVAAPAGWRYRAGRTDLVVLGPPFPMRGTRSDPNNNSLVLLAVVDGVRILLAGDAETELQRELREHPPPTGLRADVLKVAHHGSAYQDPAFLDAIRPAVALVPVGAGNTYGHPSEAVLARLSRHGARVLRTDVDGDVAAVLGPSGLAVVTGGVDLSRARP</sequence>
<gene>
    <name evidence="6" type="ORF">C1I93_28010</name>
</gene>
<keyword evidence="4" id="KW-1133">Transmembrane helix</keyword>
<dbReference type="NCBIfam" id="TIGR00360">
    <property type="entry name" value="ComEC_N-term"/>
    <property type="match status" value="1"/>
</dbReference>